<accession>A0ACC2CLF1</accession>
<name>A0ACC2CLF1_DIPCM</name>
<evidence type="ECO:0000313" key="2">
    <source>
        <dbReference type="Proteomes" id="UP001162992"/>
    </source>
</evidence>
<protein>
    <submittedName>
        <fullName evidence="1">Uncharacterized protein</fullName>
    </submittedName>
</protein>
<reference evidence="2" key="1">
    <citation type="journal article" date="2024" name="Proc. Natl. Acad. Sci. U.S.A.">
        <title>Extraordinary preservation of gene collinearity over three hundred million years revealed in homosporous lycophytes.</title>
        <authorList>
            <person name="Li C."/>
            <person name="Wickell D."/>
            <person name="Kuo L.Y."/>
            <person name="Chen X."/>
            <person name="Nie B."/>
            <person name="Liao X."/>
            <person name="Peng D."/>
            <person name="Ji J."/>
            <person name="Jenkins J."/>
            <person name="Williams M."/>
            <person name="Shu S."/>
            <person name="Plott C."/>
            <person name="Barry K."/>
            <person name="Rajasekar S."/>
            <person name="Grimwood J."/>
            <person name="Han X."/>
            <person name="Sun S."/>
            <person name="Hou Z."/>
            <person name="He W."/>
            <person name="Dai G."/>
            <person name="Sun C."/>
            <person name="Schmutz J."/>
            <person name="Leebens-Mack J.H."/>
            <person name="Li F.W."/>
            <person name="Wang L."/>
        </authorList>
    </citation>
    <scope>NUCLEOTIDE SEQUENCE [LARGE SCALE GENOMIC DNA]</scope>
    <source>
        <strain evidence="2">cv. PW_Plant_1</strain>
    </source>
</reference>
<gene>
    <name evidence="1" type="ORF">O6H91_09G011700</name>
</gene>
<dbReference type="Proteomes" id="UP001162992">
    <property type="component" value="Chromosome 9"/>
</dbReference>
<evidence type="ECO:0000313" key="1">
    <source>
        <dbReference type="EMBL" id="KAJ7542781.1"/>
    </source>
</evidence>
<keyword evidence="2" id="KW-1185">Reference proteome</keyword>
<sequence>MAPSDSSLRHYSFGASPSQAPVLTMVRTPSFAQVCGAGAAALPLLYPGCVPGASSAGYSTPLSASGVVPPFAEGSTNGGFARQYDPPDASSPIKPSSIVENLECLESASF</sequence>
<dbReference type="EMBL" id="CM055100">
    <property type="protein sequence ID" value="KAJ7542781.1"/>
    <property type="molecule type" value="Genomic_DNA"/>
</dbReference>
<organism evidence="1 2">
    <name type="scientific">Diphasiastrum complanatum</name>
    <name type="common">Issler's clubmoss</name>
    <name type="synonym">Lycopodium complanatum</name>
    <dbReference type="NCBI Taxonomy" id="34168"/>
    <lineage>
        <taxon>Eukaryota</taxon>
        <taxon>Viridiplantae</taxon>
        <taxon>Streptophyta</taxon>
        <taxon>Embryophyta</taxon>
        <taxon>Tracheophyta</taxon>
        <taxon>Lycopodiopsida</taxon>
        <taxon>Lycopodiales</taxon>
        <taxon>Lycopodiaceae</taxon>
        <taxon>Lycopodioideae</taxon>
        <taxon>Diphasiastrum</taxon>
    </lineage>
</organism>
<comment type="caution">
    <text evidence="1">The sequence shown here is derived from an EMBL/GenBank/DDBJ whole genome shotgun (WGS) entry which is preliminary data.</text>
</comment>
<proteinExistence type="predicted"/>